<feature type="non-terminal residue" evidence="3">
    <location>
        <position position="1"/>
    </location>
</feature>
<dbReference type="EMBL" id="HACG01027064">
    <property type="protein sequence ID" value="CEK73929.1"/>
    <property type="molecule type" value="Transcribed_RNA"/>
</dbReference>
<dbReference type="SUPFAM" id="SSF49313">
    <property type="entry name" value="Cadherin-like"/>
    <property type="match status" value="1"/>
</dbReference>
<keyword evidence="1" id="KW-0106">Calcium</keyword>
<organism evidence="3">
    <name type="scientific">Arion vulgaris</name>
    <dbReference type="NCBI Taxonomy" id="1028688"/>
    <lineage>
        <taxon>Eukaryota</taxon>
        <taxon>Metazoa</taxon>
        <taxon>Spiralia</taxon>
        <taxon>Lophotrochozoa</taxon>
        <taxon>Mollusca</taxon>
        <taxon>Gastropoda</taxon>
        <taxon>Heterobranchia</taxon>
        <taxon>Euthyneura</taxon>
        <taxon>Panpulmonata</taxon>
        <taxon>Eupulmonata</taxon>
        <taxon>Stylommatophora</taxon>
        <taxon>Helicina</taxon>
        <taxon>Arionoidea</taxon>
        <taxon>Arionidae</taxon>
        <taxon>Arion</taxon>
    </lineage>
</organism>
<gene>
    <name evidence="3" type="primary">ORF88942</name>
</gene>
<dbReference type="AlphaFoldDB" id="A0A0B6ZZ68"/>
<evidence type="ECO:0000259" key="2">
    <source>
        <dbReference type="PROSITE" id="PS50268"/>
    </source>
</evidence>
<reference evidence="3" key="1">
    <citation type="submission" date="2014-12" db="EMBL/GenBank/DDBJ databases">
        <title>Insight into the proteome of Arion vulgaris.</title>
        <authorList>
            <person name="Aradska J."/>
            <person name="Bulat T."/>
            <person name="Smidak R."/>
            <person name="Sarate P."/>
            <person name="Gangsoo J."/>
            <person name="Sialana F."/>
            <person name="Bilban M."/>
            <person name="Lubec G."/>
        </authorList>
    </citation>
    <scope>NUCLEOTIDE SEQUENCE</scope>
    <source>
        <tissue evidence="3">Skin</tissue>
    </source>
</reference>
<feature type="non-terminal residue" evidence="3">
    <location>
        <position position="387"/>
    </location>
</feature>
<dbReference type="Gene3D" id="2.60.40.60">
    <property type="entry name" value="Cadherins"/>
    <property type="match status" value="2"/>
</dbReference>
<dbReference type="InterPro" id="IPR002126">
    <property type="entry name" value="Cadherin-like_dom"/>
</dbReference>
<evidence type="ECO:0000313" key="3">
    <source>
        <dbReference type="EMBL" id="CEK73929.1"/>
    </source>
</evidence>
<accession>A0A0B6ZZ68</accession>
<dbReference type="GO" id="GO:0005509">
    <property type="term" value="F:calcium ion binding"/>
    <property type="evidence" value="ECO:0007669"/>
    <property type="project" value="UniProtKB-UniRule"/>
</dbReference>
<feature type="domain" description="Cadherin" evidence="2">
    <location>
        <begin position="199"/>
        <end position="309"/>
    </location>
</feature>
<dbReference type="InterPro" id="IPR015919">
    <property type="entry name" value="Cadherin-like_sf"/>
</dbReference>
<dbReference type="GO" id="GO:0007156">
    <property type="term" value="P:homophilic cell adhesion via plasma membrane adhesion molecules"/>
    <property type="evidence" value="ECO:0007669"/>
    <property type="project" value="InterPro"/>
</dbReference>
<dbReference type="PROSITE" id="PS50268">
    <property type="entry name" value="CADHERIN_2"/>
    <property type="match status" value="1"/>
</dbReference>
<evidence type="ECO:0000256" key="1">
    <source>
        <dbReference type="PROSITE-ProRule" id="PRU00043"/>
    </source>
</evidence>
<dbReference type="GO" id="GO:0016020">
    <property type="term" value="C:membrane"/>
    <property type="evidence" value="ECO:0007669"/>
    <property type="project" value="InterPro"/>
</dbReference>
<proteinExistence type="predicted"/>
<name>A0A0B6ZZ68_9EUPU</name>
<sequence>VASCSDDDPTRVFIQSVLPTSPCGTRCFNILPCGSSTSGANSLTSEYCLFFEAGYGTLRYASAPQYQLTIGCTDDVETMTTQTITVTVVSNTPPVFVPNSRYVTTTASGRSLPGDLVYAATTNDIDGDAVYYNMVTNPDIPYLAMGYADGQIRATNDLRFMCMDSIQAYVTAKDAYHPATSSVTVGITIDPSNIAPYITNLDTTVSVDENVGAGFPVLTFNLIDKTTYRSINFHMTSASDAGMEQYELVPSGNTAILKTRINPNYERGDTRSVKLYFDIDDGYCTANETYFLTVNIKDINEQPTCQPTKVNNIEIYEGNINTDTGIYIQDPDINDVHNFTKIGGSSLFNIDPATGYIYSPSEIDIDPGKEYVQYPLRFKVTDKRGLS</sequence>
<protein>
    <recommendedName>
        <fullName evidence="2">Cadherin domain-containing protein</fullName>
    </recommendedName>
</protein>